<feature type="compositionally biased region" description="Low complexity" evidence="1">
    <location>
        <begin position="83"/>
        <end position="96"/>
    </location>
</feature>
<accession>A0A2J7R3L1</accession>
<feature type="compositionally biased region" description="Low complexity" evidence="1">
    <location>
        <begin position="188"/>
        <end position="197"/>
    </location>
</feature>
<feature type="compositionally biased region" description="Polar residues" evidence="1">
    <location>
        <begin position="278"/>
        <end position="287"/>
    </location>
</feature>
<feature type="compositionally biased region" description="Polar residues" evidence="1">
    <location>
        <begin position="1"/>
        <end position="11"/>
    </location>
</feature>
<comment type="caution">
    <text evidence="2">The sequence shown here is derived from an EMBL/GenBank/DDBJ whole genome shotgun (WGS) entry which is preliminary data.</text>
</comment>
<gene>
    <name evidence="2" type="ORF">B7P43_G01754</name>
</gene>
<feature type="region of interest" description="Disordered" evidence="1">
    <location>
        <begin position="145"/>
        <end position="252"/>
    </location>
</feature>
<name>A0A2J7R3L1_9NEOP</name>
<feature type="region of interest" description="Disordered" evidence="1">
    <location>
        <begin position="48"/>
        <end position="96"/>
    </location>
</feature>
<feature type="non-terminal residue" evidence="2">
    <location>
        <position position="335"/>
    </location>
</feature>
<evidence type="ECO:0000313" key="2">
    <source>
        <dbReference type="EMBL" id="PNF35428.1"/>
    </source>
</evidence>
<proteinExistence type="predicted"/>
<sequence>MAKQPHTTQVTKAEVPKIPKGVIQHVHLGKDPPQPMYVNMHELATMAATKAQEMNFPPPPPELISIPPENQEKSEPGEKDGSTSESSLESSSGYGSQTIIPVDDAAAVAATAAAVAAAAAHNEDMSLSVSSLEAASKYCTLPRSGDFALTSGSRRRPVSTAGYPSNTMRNTLLRRCSVQVQKPPPPIRRTSSISSSSVVRQNSGGGTSGMGSIANGSLENLPPPPAFLLDSTSSSSSSSLNSSGGGSSVAAGSGVSVAETVRTLTELKHTPASPSALRRNTGSIRSQSADRRGPRSANECSGCIIAAIGAKLVPTLSPRNSRRHSEDNGGSPSGS</sequence>
<feature type="region of interest" description="Disordered" evidence="1">
    <location>
        <begin position="314"/>
        <end position="335"/>
    </location>
</feature>
<feature type="compositionally biased region" description="Basic and acidic residues" evidence="1">
    <location>
        <begin position="70"/>
        <end position="82"/>
    </location>
</feature>
<dbReference type="Proteomes" id="UP000235965">
    <property type="component" value="Unassembled WGS sequence"/>
</dbReference>
<feature type="region of interest" description="Disordered" evidence="1">
    <location>
        <begin position="265"/>
        <end position="297"/>
    </location>
</feature>
<reference evidence="2 3" key="1">
    <citation type="submission" date="2017-12" db="EMBL/GenBank/DDBJ databases">
        <title>Hemimetabolous genomes reveal molecular basis of termite eusociality.</title>
        <authorList>
            <person name="Harrison M.C."/>
            <person name="Jongepier E."/>
            <person name="Robertson H.M."/>
            <person name="Arning N."/>
            <person name="Bitard-Feildel T."/>
            <person name="Chao H."/>
            <person name="Childers C.P."/>
            <person name="Dinh H."/>
            <person name="Doddapaneni H."/>
            <person name="Dugan S."/>
            <person name="Gowin J."/>
            <person name="Greiner C."/>
            <person name="Han Y."/>
            <person name="Hu H."/>
            <person name="Hughes D.S.T."/>
            <person name="Huylmans A.-K."/>
            <person name="Kemena C."/>
            <person name="Kremer L.P.M."/>
            <person name="Lee S.L."/>
            <person name="Lopez-Ezquerra A."/>
            <person name="Mallet L."/>
            <person name="Monroy-Kuhn J.M."/>
            <person name="Moser A."/>
            <person name="Murali S.C."/>
            <person name="Muzny D.M."/>
            <person name="Otani S."/>
            <person name="Piulachs M.-D."/>
            <person name="Poelchau M."/>
            <person name="Qu J."/>
            <person name="Schaub F."/>
            <person name="Wada-Katsumata A."/>
            <person name="Worley K.C."/>
            <person name="Xie Q."/>
            <person name="Ylla G."/>
            <person name="Poulsen M."/>
            <person name="Gibbs R.A."/>
            <person name="Schal C."/>
            <person name="Richards S."/>
            <person name="Belles X."/>
            <person name="Korb J."/>
            <person name="Bornberg-Bauer E."/>
        </authorList>
    </citation>
    <scope>NUCLEOTIDE SEQUENCE [LARGE SCALE GENOMIC DNA]</scope>
    <source>
        <tissue evidence="2">Whole body</tissue>
    </source>
</reference>
<feature type="region of interest" description="Disordered" evidence="1">
    <location>
        <begin position="1"/>
        <end position="35"/>
    </location>
</feature>
<evidence type="ECO:0000256" key="1">
    <source>
        <dbReference type="SAM" id="MobiDB-lite"/>
    </source>
</evidence>
<dbReference type="EMBL" id="NEVH01007819">
    <property type="protein sequence ID" value="PNF35428.1"/>
    <property type="molecule type" value="Genomic_DNA"/>
</dbReference>
<dbReference type="InParanoid" id="A0A2J7R3L1"/>
<dbReference type="AlphaFoldDB" id="A0A2J7R3L1"/>
<evidence type="ECO:0000313" key="3">
    <source>
        <dbReference type="Proteomes" id="UP000235965"/>
    </source>
</evidence>
<dbReference type="STRING" id="105785.A0A2J7R3L1"/>
<dbReference type="OrthoDB" id="10061327at2759"/>
<organism evidence="2 3">
    <name type="scientific">Cryptotermes secundus</name>
    <dbReference type="NCBI Taxonomy" id="105785"/>
    <lineage>
        <taxon>Eukaryota</taxon>
        <taxon>Metazoa</taxon>
        <taxon>Ecdysozoa</taxon>
        <taxon>Arthropoda</taxon>
        <taxon>Hexapoda</taxon>
        <taxon>Insecta</taxon>
        <taxon>Pterygota</taxon>
        <taxon>Neoptera</taxon>
        <taxon>Polyneoptera</taxon>
        <taxon>Dictyoptera</taxon>
        <taxon>Blattodea</taxon>
        <taxon>Blattoidea</taxon>
        <taxon>Termitoidae</taxon>
        <taxon>Kalotermitidae</taxon>
        <taxon>Cryptotermitinae</taxon>
        <taxon>Cryptotermes</taxon>
    </lineage>
</organism>
<keyword evidence="3" id="KW-1185">Reference proteome</keyword>
<feature type="compositionally biased region" description="Low complexity" evidence="1">
    <location>
        <begin position="231"/>
        <end position="252"/>
    </location>
</feature>
<protein>
    <submittedName>
        <fullName evidence="2">Uncharacterized protein</fullName>
    </submittedName>
</protein>